<evidence type="ECO:0000313" key="15">
    <source>
        <dbReference type="Proteomes" id="UP000194420"/>
    </source>
</evidence>
<dbReference type="OrthoDB" id="7428133at2"/>
<keyword evidence="8" id="KW-0902">Two-component regulatory system</keyword>
<evidence type="ECO:0000256" key="3">
    <source>
        <dbReference type="ARBA" id="ARBA00022553"/>
    </source>
</evidence>
<keyword evidence="6" id="KW-0067">ATP-binding</keyword>
<protein>
    <submittedName>
        <fullName evidence="14">CheY chemotaxis protein or a CheY-like REC (Receiver) domain</fullName>
    </submittedName>
</protein>
<reference evidence="15" key="1">
    <citation type="submission" date="2017-04" db="EMBL/GenBank/DDBJ databases">
        <authorList>
            <person name="Varghese N."/>
            <person name="Submissions S."/>
        </authorList>
    </citation>
    <scope>NUCLEOTIDE SEQUENCE [LARGE SCALE GENOMIC DNA]</scope>
</reference>
<keyword evidence="15" id="KW-1185">Reference proteome</keyword>
<dbReference type="PANTHER" id="PTHR45339:SF1">
    <property type="entry name" value="HYBRID SIGNAL TRANSDUCTION HISTIDINE KINASE J"/>
    <property type="match status" value="1"/>
</dbReference>
<dbReference type="InterPro" id="IPR011006">
    <property type="entry name" value="CheY-like_superfamily"/>
</dbReference>
<dbReference type="SMART" id="SM00448">
    <property type="entry name" value="REC"/>
    <property type="match status" value="1"/>
</dbReference>
<feature type="modified residue" description="4-aspartylphosphate" evidence="11">
    <location>
        <position position="76"/>
    </location>
</feature>
<dbReference type="CDD" id="cd17546">
    <property type="entry name" value="REC_hyHK_CKI1_RcsC-like"/>
    <property type="match status" value="1"/>
</dbReference>
<evidence type="ECO:0000259" key="12">
    <source>
        <dbReference type="PROSITE" id="PS50110"/>
    </source>
</evidence>
<dbReference type="Gene3D" id="3.40.50.2300">
    <property type="match status" value="1"/>
</dbReference>
<evidence type="ECO:0000256" key="2">
    <source>
        <dbReference type="ARBA" id="ARBA00022475"/>
    </source>
</evidence>
<comment type="subcellular location">
    <subcellularLocation>
        <location evidence="1">Cell membrane</location>
        <topology evidence="1">Multi-pass membrane protein</topology>
    </subcellularLocation>
</comment>
<feature type="domain" description="HPt" evidence="13">
    <location>
        <begin position="155"/>
        <end position="249"/>
    </location>
</feature>
<evidence type="ECO:0000256" key="11">
    <source>
        <dbReference type="PROSITE-ProRule" id="PRU00169"/>
    </source>
</evidence>
<keyword evidence="3 11" id="KW-0597">Phosphoprotein</keyword>
<evidence type="ECO:0000256" key="9">
    <source>
        <dbReference type="ARBA" id="ARBA00023136"/>
    </source>
</evidence>
<dbReference type="GO" id="GO:0004672">
    <property type="term" value="F:protein kinase activity"/>
    <property type="evidence" value="ECO:0007669"/>
    <property type="project" value="UniProtKB-ARBA"/>
</dbReference>
<accession>A0A1Y6EPE3</accession>
<dbReference type="Proteomes" id="UP000194420">
    <property type="component" value="Unassembled WGS sequence"/>
</dbReference>
<keyword evidence="7" id="KW-1133">Transmembrane helix</keyword>
<gene>
    <name evidence="14" type="ORF">SAMN06297468_1039</name>
</gene>
<dbReference type="Pfam" id="PF00072">
    <property type="entry name" value="Response_reg"/>
    <property type="match status" value="1"/>
</dbReference>
<dbReference type="InterPro" id="IPR001789">
    <property type="entry name" value="Sig_transdc_resp-reg_receiver"/>
</dbReference>
<dbReference type="GO" id="GO:0005886">
    <property type="term" value="C:plasma membrane"/>
    <property type="evidence" value="ECO:0007669"/>
    <property type="project" value="UniProtKB-SubCell"/>
</dbReference>
<dbReference type="RefSeq" id="WP_086436889.1">
    <property type="nucleotide sequence ID" value="NZ_FXWG01000001.1"/>
</dbReference>
<dbReference type="InterPro" id="IPR036641">
    <property type="entry name" value="HPT_dom_sf"/>
</dbReference>
<feature type="modified residue" description="Phosphohistidine" evidence="10">
    <location>
        <position position="199"/>
    </location>
</feature>
<keyword evidence="5" id="KW-0547">Nucleotide-binding</keyword>
<dbReference type="PROSITE" id="PS50110">
    <property type="entry name" value="RESPONSE_REGULATORY"/>
    <property type="match status" value="1"/>
</dbReference>
<evidence type="ECO:0000256" key="4">
    <source>
        <dbReference type="ARBA" id="ARBA00022692"/>
    </source>
</evidence>
<dbReference type="AlphaFoldDB" id="A0A1Y6EPE3"/>
<dbReference type="InterPro" id="IPR008207">
    <property type="entry name" value="Sig_transdc_His_kin_Hpt_dom"/>
</dbReference>
<keyword evidence="2" id="KW-1003">Cell membrane</keyword>
<dbReference type="PANTHER" id="PTHR45339">
    <property type="entry name" value="HYBRID SIGNAL TRANSDUCTION HISTIDINE KINASE J"/>
    <property type="match status" value="1"/>
</dbReference>
<organism evidence="14 15">
    <name type="scientific">Altererythrobacter xiamenensis</name>
    <dbReference type="NCBI Taxonomy" id="1316679"/>
    <lineage>
        <taxon>Bacteria</taxon>
        <taxon>Pseudomonadati</taxon>
        <taxon>Pseudomonadota</taxon>
        <taxon>Alphaproteobacteria</taxon>
        <taxon>Sphingomonadales</taxon>
        <taxon>Erythrobacteraceae</taxon>
        <taxon>Altererythrobacter</taxon>
    </lineage>
</organism>
<evidence type="ECO:0000259" key="13">
    <source>
        <dbReference type="PROSITE" id="PS50894"/>
    </source>
</evidence>
<dbReference type="Pfam" id="PF01627">
    <property type="entry name" value="Hpt"/>
    <property type="match status" value="1"/>
</dbReference>
<evidence type="ECO:0000256" key="8">
    <source>
        <dbReference type="ARBA" id="ARBA00023012"/>
    </source>
</evidence>
<dbReference type="GO" id="GO:0005524">
    <property type="term" value="F:ATP binding"/>
    <property type="evidence" value="ECO:0007669"/>
    <property type="project" value="UniProtKB-KW"/>
</dbReference>
<sequence length="249" mass="27331">MFEPSSKDWTGKTGDSGASPLRVLLAEDTPINAEMMRAMASHLKIDMDVAANGLETIAMIEAARDAGNPYSLLLLDVMMPILDGVETAKRLRQSGYNETELPIVAVTAATSLDEVRSYRAAGMQAFLEKPVALDDLRAALKAWGHSTRSPKQRVSKASLEALQQQFEERNLQTLDRIDAALEQERFDEEIVMEIRNLLHQIAGTATTFGNPGLGDDARTHENALMAAFFANDDVRSALEDAGKSLRERI</sequence>
<evidence type="ECO:0000256" key="1">
    <source>
        <dbReference type="ARBA" id="ARBA00004651"/>
    </source>
</evidence>
<dbReference type="SUPFAM" id="SSF47226">
    <property type="entry name" value="Histidine-containing phosphotransfer domain, HPT domain"/>
    <property type="match status" value="1"/>
</dbReference>
<evidence type="ECO:0000313" key="14">
    <source>
        <dbReference type="EMBL" id="SMQ64544.1"/>
    </source>
</evidence>
<evidence type="ECO:0000256" key="5">
    <source>
        <dbReference type="ARBA" id="ARBA00022741"/>
    </source>
</evidence>
<dbReference type="SUPFAM" id="SSF52172">
    <property type="entry name" value="CheY-like"/>
    <property type="match status" value="1"/>
</dbReference>
<evidence type="ECO:0000256" key="10">
    <source>
        <dbReference type="PROSITE-ProRule" id="PRU00110"/>
    </source>
</evidence>
<dbReference type="EMBL" id="FXWG01000001">
    <property type="protein sequence ID" value="SMQ64544.1"/>
    <property type="molecule type" value="Genomic_DNA"/>
</dbReference>
<dbReference type="GO" id="GO:0000160">
    <property type="term" value="P:phosphorelay signal transduction system"/>
    <property type="evidence" value="ECO:0007669"/>
    <property type="project" value="UniProtKB-KW"/>
</dbReference>
<proteinExistence type="predicted"/>
<feature type="domain" description="Response regulatory" evidence="12">
    <location>
        <begin position="22"/>
        <end position="144"/>
    </location>
</feature>
<name>A0A1Y6EPE3_9SPHN</name>
<evidence type="ECO:0000256" key="6">
    <source>
        <dbReference type="ARBA" id="ARBA00022840"/>
    </source>
</evidence>
<dbReference type="PROSITE" id="PS50894">
    <property type="entry name" value="HPT"/>
    <property type="match status" value="1"/>
</dbReference>
<keyword evidence="9" id="KW-0472">Membrane</keyword>
<keyword evidence="4" id="KW-0812">Transmembrane</keyword>
<evidence type="ECO:0000256" key="7">
    <source>
        <dbReference type="ARBA" id="ARBA00022989"/>
    </source>
</evidence>